<dbReference type="PANTHER" id="PTHR23086:SF126">
    <property type="entry name" value="PIPK DOMAIN-CONTAINING PROTEIN"/>
    <property type="match status" value="1"/>
</dbReference>
<keyword evidence="1" id="KW-0547">Nucleotide-binding</keyword>
<dbReference type="STRING" id="1441469.A0A1Q5QAM8"/>
<dbReference type="Pfam" id="PF01504">
    <property type="entry name" value="PIP5K"/>
    <property type="match status" value="1"/>
</dbReference>
<evidence type="ECO:0000256" key="1">
    <source>
        <dbReference type="PROSITE-ProRule" id="PRU00781"/>
    </source>
</evidence>
<feature type="transmembrane region" description="Helical" evidence="2">
    <location>
        <begin position="29"/>
        <end position="47"/>
    </location>
</feature>
<reference evidence="4 5" key="1">
    <citation type="submission" date="2015-06" db="EMBL/GenBank/DDBJ databases">
        <title>Talaromyces atroroseus IBT 11181 draft genome.</title>
        <authorList>
            <person name="Rasmussen K.B."/>
            <person name="Rasmussen S."/>
            <person name="Petersen B."/>
            <person name="Sicheritz-Ponten T."/>
            <person name="Mortensen U.H."/>
            <person name="Thrane U."/>
        </authorList>
    </citation>
    <scope>NUCLEOTIDE SEQUENCE [LARGE SCALE GENOMIC DNA]</scope>
    <source>
        <strain evidence="4 5">IBT 11181</strain>
    </source>
</reference>
<dbReference type="SUPFAM" id="SSF56104">
    <property type="entry name" value="SAICAR synthase-like"/>
    <property type="match status" value="1"/>
</dbReference>
<name>A0A1Q5QAM8_TALAT</name>
<accession>A0A1Q5QAM8</accession>
<keyword evidence="2" id="KW-1133">Transmembrane helix</keyword>
<keyword evidence="1" id="KW-0418">Kinase</keyword>
<dbReference type="GO" id="GO:0005524">
    <property type="term" value="F:ATP binding"/>
    <property type="evidence" value="ECO:0007669"/>
    <property type="project" value="UniProtKB-UniRule"/>
</dbReference>
<evidence type="ECO:0000313" key="4">
    <source>
        <dbReference type="EMBL" id="OKL62985.1"/>
    </source>
</evidence>
<dbReference type="PROSITE" id="PS51455">
    <property type="entry name" value="PIPK"/>
    <property type="match status" value="1"/>
</dbReference>
<dbReference type="Gene3D" id="3.30.800.10">
    <property type="entry name" value="Phosphatidylinositol Phosphate Kinase II Beta"/>
    <property type="match status" value="1"/>
</dbReference>
<dbReference type="GO" id="GO:0046854">
    <property type="term" value="P:phosphatidylinositol phosphate biosynthetic process"/>
    <property type="evidence" value="ECO:0007669"/>
    <property type="project" value="TreeGrafter"/>
</dbReference>
<keyword evidence="2" id="KW-0472">Membrane</keyword>
<comment type="caution">
    <text evidence="4">The sequence shown here is derived from an EMBL/GenBank/DDBJ whole genome shotgun (WGS) entry which is preliminary data.</text>
</comment>
<keyword evidence="1" id="KW-0808">Transferase</keyword>
<dbReference type="RefSeq" id="XP_020123106.1">
    <property type="nucleotide sequence ID" value="XM_020261485.1"/>
</dbReference>
<proteinExistence type="predicted"/>
<dbReference type="GeneID" id="31001538"/>
<dbReference type="InterPro" id="IPR002498">
    <property type="entry name" value="PInositol-4-P-4/5-kinase_core"/>
</dbReference>
<protein>
    <recommendedName>
        <fullName evidence="3">PIPK domain-containing protein</fullName>
    </recommendedName>
</protein>
<dbReference type="Gene3D" id="3.30.810.10">
    <property type="entry name" value="2-Layer Sandwich"/>
    <property type="match status" value="1"/>
</dbReference>
<dbReference type="EMBL" id="LFMY01000002">
    <property type="protein sequence ID" value="OKL62985.1"/>
    <property type="molecule type" value="Genomic_DNA"/>
</dbReference>
<evidence type="ECO:0000313" key="5">
    <source>
        <dbReference type="Proteomes" id="UP000214365"/>
    </source>
</evidence>
<dbReference type="GO" id="GO:0005886">
    <property type="term" value="C:plasma membrane"/>
    <property type="evidence" value="ECO:0007669"/>
    <property type="project" value="TreeGrafter"/>
</dbReference>
<dbReference type="InterPro" id="IPR027484">
    <property type="entry name" value="PInositol-4-P-5-kinase_N"/>
</dbReference>
<sequence length="331" mass="38990">MTNARQLAVSRSIHRALLRDPEHEAVTRYSVFMVLLAFFSIWHIRLVRISADLFRSLRNDVWELDESEYSESFLSDRKTFFKTVNSKYLIKSLPRRSEHSFFRDDFLHPYHEYMLSNADSLLVRITDFLGAEYPTIGTLCQCTPSHHVIMENVLCDKDDEAREPDKWETYDLKPIDYFYPERDLVPKPIAKEAISSRLYDEFKDKIRITKEQYNELKKTIEGDTKFLKLVNTVDYSLFLVRYPAHLRPLTPSRRKIQWREGAVSTDGKWKYRAVLLDFFWAKHKLQAQAMTGVVHTFNAIGRKGPMSITTTADEYREKFLQMLDGLVELHG</sequence>
<dbReference type="AlphaFoldDB" id="A0A1Q5QAM8"/>
<feature type="domain" description="PIPK" evidence="3">
    <location>
        <begin position="1"/>
        <end position="327"/>
    </location>
</feature>
<keyword evidence="1" id="KW-0067">ATP-binding</keyword>
<dbReference type="GO" id="GO:0016308">
    <property type="term" value="F:1-phosphatidylinositol-4-phosphate 5-kinase activity"/>
    <property type="evidence" value="ECO:0007669"/>
    <property type="project" value="TreeGrafter"/>
</dbReference>
<evidence type="ECO:0000259" key="3">
    <source>
        <dbReference type="PROSITE" id="PS51455"/>
    </source>
</evidence>
<dbReference type="SMART" id="SM00330">
    <property type="entry name" value="PIPKc"/>
    <property type="match status" value="1"/>
</dbReference>
<dbReference type="InterPro" id="IPR027483">
    <property type="entry name" value="PInositol-4-P-4/5-kinase_C_sf"/>
</dbReference>
<dbReference type="Proteomes" id="UP000214365">
    <property type="component" value="Unassembled WGS sequence"/>
</dbReference>
<keyword evidence="2" id="KW-0812">Transmembrane</keyword>
<dbReference type="PANTHER" id="PTHR23086">
    <property type="entry name" value="PHOSPHATIDYLINOSITOL-4-PHOSPHATE 5-KINASE"/>
    <property type="match status" value="1"/>
</dbReference>
<dbReference type="InterPro" id="IPR023610">
    <property type="entry name" value="PInositol-4/5-P-5/4-kinase"/>
</dbReference>
<evidence type="ECO:0000256" key="2">
    <source>
        <dbReference type="SAM" id="Phobius"/>
    </source>
</evidence>
<dbReference type="OrthoDB" id="70770at2759"/>
<keyword evidence="5" id="KW-1185">Reference proteome</keyword>
<organism evidence="4 5">
    <name type="scientific">Talaromyces atroroseus</name>
    <dbReference type="NCBI Taxonomy" id="1441469"/>
    <lineage>
        <taxon>Eukaryota</taxon>
        <taxon>Fungi</taxon>
        <taxon>Dikarya</taxon>
        <taxon>Ascomycota</taxon>
        <taxon>Pezizomycotina</taxon>
        <taxon>Eurotiomycetes</taxon>
        <taxon>Eurotiomycetidae</taxon>
        <taxon>Eurotiales</taxon>
        <taxon>Trichocomaceae</taxon>
        <taxon>Talaromyces</taxon>
        <taxon>Talaromyces sect. Trachyspermi</taxon>
    </lineage>
</organism>
<gene>
    <name evidence="4" type="ORF">UA08_01783</name>
</gene>